<dbReference type="RefSeq" id="WP_019017137.1">
    <property type="nucleotide sequence ID" value="NZ_BMXD01000004.1"/>
</dbReference>
<evidence type="ECO:0000259" key="3">
    <source>
        <dbReference type="Pfam" id="PF00210"/>
    </source>
</evidence>
<organism evidence="4 5">
    <name type="scientific">Modicisalibacter luteus</name>
    <dbReference type="NCBI Taxonomy" id="453962"/>
    <lineage>
        <taxon>Bacteria</taxon>
        <taxon>Pseudomonadati</taxon>
        <taxon>Pseudomonadota</taxon>
        <taxon>Gammaproteobacteria</taxon>
        <taxon>Oceanospirillales</taxon>
        <taxon>Halomonadaceae</taxon>
        <taxon>Modicisalibacter</taxon>
    </lineage>
</organism>
<dbReference type="InterPro" id="IPR012347">
    <property type="entry name" value="Ferritin-like"/>
</dbReference>
<evidence type="ECO:0000256" key="1">
    <source>
        <dbReference type="ARBA" id="ARBA00009497"/>
    </source>
</evidence>
<dbReference type="PROSITE" id="PS00819">
    <property type="entry name" value="DPS_2"/>
    <property type="match status" value="1"/>
</dbReference>
<feature type="domain" description="Ferritin/DPS" evidence="3">
    <location>
        <begin position="19"/>
        <end position="157"/>
    </location>
</feature>
<gene>
    <name evidence="4" type="ORF">ACFOEI_21150</name>
</gene>
<dbReference type="PIRSF" id="PIRSF005900">
    <property type="entry name" value="Dps"/>
    <property type="match status" value="1"/>
</dbReference>
<dbReference type="InterPro" id="IPR023188">
    <property type="entry name" value="DPS_DNA-bd_CS"/>
</dbReference>
<evidence type="ECO:0000313" key="4">
    <source>
        <dbReference type="EMBL" id="MFC3294538.1"/>
    </source>
</evidence>
<reference evidence="5" key="1">
    <citation type="journal article" date="2019" name="Int. J. Syst. Evol. Microbiol.">
        <title>The Global Catalogue of Microorganisms (GCM) 10K type strain sequencing project: providing services to taxonomists for standard genome sequencing and annotation.</title>
        <authorList>
            <consortium name="The Broad Institute Genomics Platform"/>
            <consortium name="The Broad Institute Genome Sequencing Center for Infectious Disease"/>
            <person name="Wu L."/>
            <person name="Ma J."/>
        </authorList>
    </citation>
    <scope>NUCLEOTIDE SEQUENCE [LARGE SCALE GENOMIC DNA]</scope>
    <source>
        <strain evidence="5">KCTC 12847</strain>
    </source>
</reference>
<dbReference type="Pfam" id="PF00210">
    <property type="entry name" value="Ferritin"/>
    <property type="match status" value="1"/>
</dbReference>
<accession>A0ABV7M6K5</accession>
<evidence type="ECO:0000313" key="5">
    <source>
        <dbReference type="Proteomes" id="UP001595640"/>
    </source>
</evidence>
<dbReference type="InterPro" id="IPR002177">
    <property type="entry name" value="DPS_DNA-bd"/>
</dbReference>
<dbReference type="CDD" id="cd01043">
    <property type="entry name" value="DPS"/>
    <property type="match status" value="1"/>
</dbReference>
<protein>
    <submittedName>
        <fullName evidence="4">Dps family protein</fullName>
    </submittedName>
</protein>
<dbReference type="SUPFAM" id="SSF47240">
    <property type="entry name" value="Ferritin-like"/>
    <property type="match status" value="1"/>
</dbReference>
<dbReference type="PANTHER" id="PTHR42932">
    <property type="entry name" value="GENERAL STRESS PROTEIN 20U"/>
    <property type="match status" value="1"/>
</dbReference>
<dbReference type="InterPro" id="IPR008331">
    <property type="entry name" value="Ferritin_DPS_dom"/>
</dbReference>
<comment type="caution">
    <text evidence="4">The sequence shown here is derived from an EMBL/GenBank/DDBJ whole genome shotgun (WGS) entry which is preliminary data.</text>
</comment>
<dbReference type="InterPro" id="IPR009078">
    <property type="entry name" value="Ferritin-like_SF"/>
</dbReference>
<dbReference type="EMBL" id="JBHRUH010000050">
    <property type="protein sequence ID" value="MFC3294538.1"/>
    <property type="molecule type" value="Genomic_DNA"/>
</dbReference>
<dbReference type="PANTHER" id="PTHR42932:SF1">
    <property type="entry name" value="GENERAL STRESS PROTEIN 20U"/>
    <property type="match status" value="1"/>
</dbReference>
<evidence type="ECO:0000256" key="2">
    <source>
        <dbReference type="RuleBase" id="RU003875"/>
    </source>
</evidence>
<dbReference type="PRINTS" id="PR01346">
    <property type="entry name" value="HELNAPAPROT"/>
</dbReference>
<name>A0ABV7M6K5_9GAMM</name>
<dbReference type="PROSITE" id="PS00818">
    <property type="entry name" value="DPS_1"/>
    <property type="match status" value="1"/>
</dbReference>
<comment type="similarity">
    <text evidence="1 2">Belongs to the Dps family.</text>
</comment>
<sequence>MTDTNAIGLNQGNASQLADKLNTLLANYQIFYMNVRGYHWNVKGHQFFELHTKFEEYYTDLLSKVDEVAERILTLGYQPVHAYSDYVKLSSIEEDKNVHDGEACVRGIVKGYQTLIELQRELLSVASDADDEGTASLASDYIREQEKTVWMLNAYLG</sequence>
<keyword evidence="5" id="KW-1185">Reference proteome</keyword>
<dbReference type="Proteomes" id="UP001595640">
    <property type="component" value="Unassembled WGS sequence"/>
</dbReference>
<proteinExistence type="inferred from homology"/>
<dbReference type="Gene3D" id="1.20.1260.10">
    <property type="match status" value="1"/>
</dbReference>